<name>A0AAV5T755_9BILA</name>
<accession>A0AAV5T755</accession>
<dbReference type="EMBL" id="BTSX01000003">
    <property type="protein sequence ID" value="GMS91406.1"/>
    <property type="molecule type" value="Genomic_DNA"/>
</dbReference>
<evidence type="ECO:0000313" key="1">
    <source>
        <dbReference type="EMBL" id="GMS91406.1"/>
    </source>
</evidence>
<reference evidence="1" key="1">
    <citation type="submission" date="2023-10" db="EMBL/GenBank/DDBJ databases">
        <title>Genome assembly of Pristionchus species.</title>
        <authorList>
            <person name="Yoshida K."/>
            <person name="Sommer R.J."/>
        </authorList>
    </citation>
    <scope>NUCLEOTIDE SEQUENCE</scope>
    <source>
        <strain evidence="1">RS0144</strain>
    </source>
</reference>
<organism evidence="1 2">
    <name type="scientific">Pristionchus entomophagus</name>
    <dbReference type="NCBI Taxonomy" id="358040"/>
    <lineage>
        <taxon>Eukaryota</taxon>
        <taxon>Metazoa</taxon>
        <taxon>Ecdysozoa</taxon>
        <taxon>Nematoda</taxon>
        <taxon>Chromadorea</taxon>
        <taxon>Rhabditida</taxon>
        <taxon>Rhabditina</taxon>
        <taxon>Diplogasteromorpha</taxon>
        <taxon>Diplogasteroidea</taxon>
        <taxon>Neodiplogasteridae</taxon>
        <taxon>Pristionchus</taxon>
    </lineage>
</organism>
<feature type="non-terminal residue" evidence="1">
    <location>
        <position position="1"/>
    </location>
</feature>
<comment type="caution">
    <text evidence="1">The sequence shown here is derived from an EMBL/GenBank/DDBJ whole genome shotgun (WGS) entry which is preliminary data.</text>
</comment>
<dbReference type="AlphaFoldDB" id="A0AAV5T755"/>
<proteinExistence type="predicted"/>
<evidence type="ECO:0000313" key="2">
    <source>
        <dbReference type="Proteomes" id="UP001432027"/>
    </source>
</evidence>
<keyword evidence="2" id="KW-1185">Reference proteome</keyword>
<protein>
    <submittedName>
        <fullName evidence="1">Uncharacterized protein</fullName>
    </submittedName>
</protein>
<gene>
    <name evidence="1" type="ORF">PENTCL1PPCAC_13581</name>
</gene>
<feature type="non-terminal residue" evidence="1">
    <location>
        <position position="72"/>
    </location>
</feature>
<dbReference type="Proteomes" id="UP001432027">
    <property type="component" value="Unassembled WGS sequence"/>
</dbReference>
<sequence length="72" mass="8100">SSVRSYNVTNQNLRLRTISEQVTNFANVLGKSDSAEWNCRVLRQTIEHLGRELLRSTSGDDKVREHGAGTAR</sequence>